<organism evidence="1 2">
    <name type="scientific">Mycobacteroides abscessus 21</name>
    <dbReference type="NCBI Taxonomy" id="1299324"/>
    <lineage>
        <taxon>Bacteria</taxon>
        <taxon>Bacillati</taxon>
        <taxon>Actinomycetota</taxon>
        <taxon>Actinomycetes</taxon>
        <taxon>Mycobacteriales</taxon>
        <taxon>Mycobacteriaceae</taxon>
        <taxon>Mycobacteroides</taxon>
        <taxon>Mycobacteroides abscessus</taxon>
    </lineage>
</organism>
<dbReference type="AlphaFoldDB" id="A0A829PXN9"/>
<accession>A0A829PXN9</accession>
<reference evidence="1 2" key="1">
    <citation type="submission" date="2013-12" db="EMBL/GenBank/DDBJ databases">
        <authorList>
            <person name="Madinger N."/>
            <person name="Lenaerts A."/>
            <person name="Ordway D."/>
            <person name="DeGroote M.A."/>
            <person name="Parker T."/>
            <person name="Sizemore C."/>
            <person name="Tallon L.J."/>
            <person name="Sadzewicz L.K."/>
            <person name="Sengamalay N."/>
            <person name="Fraser C.M."/>
            <person name="Hine E."/>
            <person name="Shefchek K.A."/>
            <person name="Das S.P."/>
            <person name="Tettelin H."/>
        </authorList>
    </citation>
    <scope>NUCLEOTIDE SEQUENCE [LARGE SCALE GENOMIC DNA]</scope>
    <source>
        <strain evidence="1 2">21</strain>
    </source>
</reference>
<dbReference type="EMBL" id="JAOF01000001">
    <property type="protein sequence ID" value="EUA44924.1"/>
    <property type="molecule type" value="Genomic_DNA"/>
</dbReference>
<gene>
    <name evidence="1" type="ORF">I543_1649</name>
</gene>
<protein>
    <submittedName>
        <fullName evidence="1">Putative phosphorylase</fullName>
    </submittedName>
</protein>
<name>A0A829PXN9_9MYCO</name>
<evidence type="ECO:0000313" key="1">
    <source>
        <dbReference type="EMBL" id="EUA44924.1"/>
    </source>
</evidence>
<proteinExistence type="predicted"/>
<sequence>MLGSPLTLTASVQLAGLAPAEVAVQAVIGRVDLDDKLSDSEIVPMVHTGSRGDGVETFSTTTTLPVSGSVGYTVRVLPHHPLLASDSELGLAVLAASDLEH</sequence>
<dbReference type="Proteomes" id="UP000020103">
    <property type="component" value="Unassembled WGS sequence"/>
</dbReference>
<evidence type="ECO:0000313" key="2">
    <source>
        <dbReference type="Proteomes" id="UP000020103"/>
    </source>
</evidence>
<comment type="caution">
    <text evidence="1">The sequence shown here is derived from an EMBL/GenBank/DDBJ whole genome shotgun (WGS) entry which is preliminary data.</text>
</comment>